<dbReference type="InterPro" id="IPR004026">
    <property type="entry name" value="Ada_DNA_repair_Zn-bd"/>
</dbReference>
<protein>
    <recommendedName>
        <fullName evidence="3">Ada DNA repair metal-binding domain-containing protein</fullName>
    </recommendedName>
</protein>
<feature type="region of interest" description="Disordered" evidence="2">
    <location>
        <begin position="103"/>
        <end position="128"/>
    </location>
</feature>
<dbReference type="Gene3D" id="1.10.10.60">
    <property type="entry name" value="Homeodomain-like"/>
    <property type="match status" value="1"/>
</dbReference>
<name>A0AA91Q2Z0_CLALS</name>
<dbReference type="SUPFAM" id="SSF57884">
    <property type="entry name" value="Ada DNA repair protein, N-terminal domain (N-Ada 10)"/>
    <property type="match status" value="1"/>
</dbReference>
<dbReference type="InterPro" id="IPR035451">
    <property type="entry name" value="Ada-like_dom_sf"/>
</dbReference>
<gene>
    <name evidence="4" type="ORF">A9F13_03g00979</name>
</gene>
<evidence type="ECO:0000259" key="3">
    <source>
        <dbReference type="Pfam" id="PF02805"/>
    </source>
</evidence>
<dbReference type="Proteomes" id="UP000195602">
    <property type="component" value="Unassembled WGS sequence"/>
</dbReference>
<evidence type="ECO:0000313" key="5">
    <source>
        <dbReference type="Proteomes" id="UP000195602"/>
    </source>
</evidence>
<organism evidence="4 5">
    <name type="scientific">Clavispora lusitaniae</name>
    <name type="common">Candida lusitaniae</name>
    <dbReference type="NCBI Taxonomy" id="36911"/>
    <lineage>
        <taxon>Eukaryota</taxon>
        <taxon>Fungi</taxon>
        <taxon>Dikarya</taxon>
        <taxon>Ascomycota</taxon>
        <taxon>Saccharomycotina</taxon>
        <taxon>Pichiomycetes</taxon>
        <taxon>Metschnikowiaceae</taxon>
        <taxon>Clavispora</taxon>
    </lineage>
</organism>
<sequence length="434" mass="46515">MVYSTQALRWKAYQFSDPFASGSFLVCNAKSKVFCRPDCDAHPIAEQQHEVKFVDSVADATELGFSPCDSCDPLCAPKVDVKLLIQAVNSINASIGFTPPSAEELEESASPLSDKGISPSDANSSVSKNEADHYRLADLACRHLAMAAAQSVLSSAETQANSPDAGGEKKSRRRRGGVLGFKELAAKSKLSVWHFHRVFKSVTGLTPKTYGDKCWEYLKSHCDGSVQSPAQALSSVSSLSSTDLSGSMSSGLAHPMATSLSTGLSSGMSSSSAGSSASLKSYATPVSSVSASSPRKRSHDEEFMMPSKRASFDAAFTPDVSPVMMGFDKMPLDQKLWATPAEYYSATPQTLFTHVKSAPEPEFSPDFGQMDEMAPMSMMPMDMAADKFLDTLDYGFPNDMFVNDEQTLLQPEGGALSDPFSLSLSPELLTSNPV</sequence>
<reference evidence="4 5" key="1">
    <citation type="submission" date="2017-04" db="EMBL/GenBank/DDBJ databases">
        <title>Draft genome of the yeast Clavispora lusitaniae type strain CBS 6936.</title>
        <authorList>
            <person name="Durrens P."/>
            <person name="Klopp C."/>
            <person name="Biteau N."/>
            <person name="Fitton-Ouhabi V."/>
            <person name="Dementhon K."/>
            <person name="Accoceberry I."/>
            <person name="Sherman D.J."/>
            <person name="Noel T."/>
        </authorList>
    </citation>
    <scope>NUCLEOTIDE SEQUENCE [LARGE SCALE GENOMIC DNA]</scope>
    <source>
        <strain evidence="4 5">CBS 6936</strain>
    </source>
</reference>
<proteinExistence type="predicted"/>
<evidence type="ECO:0000313" key="4">
    <source>
        <dbReference type="EMBL" id="OVF09971.1"/>
    </source>
</evidence>
<dbReference type="Pfam" id="PF02805">
    <property type="entry name" value="Ada_Zn_binding"/>
    <property type="match status" value="1"/>
</dbReference>
<dbReference type="GO" id="GO:0008168">
    <property type="term" value="F:methyltransferase activity"/>
    <property type="evidence" value="ECO:0007669"/>
    <property type="project" value="InterPro"/>
</dbReference>
<evidence type="ECO:0000256" key="1">
    <source>
        <dbReference type="ARBA" id="ARBA00023159"/>
    </source>
</evidence>
<evidence type="ECO:0000256" key="2">
    <source>
        <dbReference type="SAM" id="MobiDB-lite"/>
    </source>
</evidence>
<dbReference type="GO" id="GO:0003677">
    <property type="term" value="F:DNA binding"/>
    <property type="evidence" value="ECO:0007669"/>
    <property type="project" value="InterPro"/>
</dbReference>
<dbReference type="KEGG" id="clus:A9F13_03g00979"/>
<feature type="compositionally biased region" description="Polar residues" evidence="2">
    <location>
        <begin position="153"/>
        <end position="162"/>
    </location>
</feature>
<comment type="caution">
    <text evidence="4">The sequence shown here is derived from an EMBL/GenBank/DDBJ whole genome shotgun (WGS) entry which is preliminary data.</text>
</comment>
<feature type="region of interest" description="Disordered" evidence="2">
    <location>
        <begin position="153"/>
        <end position="174"/>
    </location>
</feature>
<dbReference type="EMBL" id="LYUB02000003">
    <property type="protein sequence ID" value="OVF09971.1"/>
    <property type="molecule type" value="Genomic_DNA"/>
</dbReference>
<accession>A0AA91Q2Z0</accession>
<dbReference type="GO" id="GO:0006281">
    <property type="term" value="P:DNA repair"/>
    <property type="evidence" value="ECO:0007669"/>
    <property type="project" value="InterPro"/>
</dbReference>
<keyword evidence="1" id="KW-0010">Activator</keyword>
<dbReference type="GO" id="GO:0006355">
    <property type="term" value="P:regulation of DNA-templated transcription"/>
    <property type="evidence" value="ECO:0007669"/>
    <property type="project" value="InterPro"/>
</dbReference>
<dbReference type="Gene3D" id="3.40.10.10">
    <property type="entry name" value="DNA Methylphosphotriester Repair Domain"/>
    <property type="match status" value="1"/>
</dbReference>
<feature type="domain" description="Ada DNA repair metal-binding" evidence="3">
    <location>
        <begin position="9"/>
        <end position="73"/>
    </location>
</feature>
<dbReference type="AlphaFoldDB" id="A0AA91Q2Z0"/>
<dbReference type="GO" id="GO:0008270">
    <property type="term" value="F:zinc ion binding"/>
    <property type="evidence" value="ECO:0007669"/>
    <property type="project" value="InterPro"/>
</dbReference>